<evidence type="ECO:0000256" key="2">
    <source>
        <dbReference type="SAM" id="MobiDB-lite"/>
    </source>
</evidence>
<reference evidence="3" key="3">
    <citation type="submission" date="2014-01" db="EMBL/GenBank/DDBJ databases">
        <title>Evolution of pathogenesis and genome organization in the Tremellales.</title>
        <authorList>
            <person name="Cuomo C."/>
            <person name="Litvintseva A."/>
            <person name="Heitman J."/>
            <person name="Chen Y."/>
            <person name="Sun S."/>
            <person name="Springer D."/>
            <person name="Dromer F."/>
            <person name="Young S."/>
            <person name="Zeng Q."/>
            <person name="Chapman S."/>
            <person name="Gujja S."/>
            <person name="Saif S."/>
            <person name="Birren B."/>
        </authorList>
    </citation>
    <scope>NUCLEOTIDE SEQUENCE</scope>
    <source>
        <strain evidence="3">CBS 10118</strain>
    </source>
</reference>
<reference evidence="3" key="1">
    <citation type="submission" date="2013-07" db="EMBL/GenBank/DDBJ databases">
        <title>The Genome Sequence of Cryptococcus bestiolae CBS10118.</title>
        <authorList>
            <consortium name="The Broad Institute Genome Sequencing Platform"/>
            <person name="Cuomo C."/>
            <person name="Litvintseva A."/>
            <person name="Chen Y."/>
            <person name="Heitman J."/>
            <person name="Sun S."/>
            <person name="Springer D."/>
            <person name="Dromer F."/>
            <person name="Young S.K."/>
            <person name="Zeng Q."/>
            <person name="Gargeya S."/>
            <person name="Fitzgerald M."/>
            <person name="Abouelleil A."/>
            <person name="Alvarado L."/>
            <person name="Berlin A.M."/>
            <person name="Chapman S.B."/>
            <person name="Dewar J."/>
            <person name="Goldberg J."/>
            <person name="Griggs A."/>
            <person name="Gujja S."/>
            <person name="Hansen M."/>
            <person name="Howarth C."/>
            <person name="Imamovic A."/>
            <person name="Larimer J."/>
            <person name="McCowan C."/>
            <person name="Murphy C."/>
            <person name="Pearson M."/>
            <person name="Priest M."/>
            <person name="Roberts A."/>
            <person name="Saif S."/>
            <person name="Shea T."/>
            <person name="Sykes S."/>
            <person name="Wortman J."/>
            <person name="Nusbaum C."/>
            <person name="Birren B."/>
        </authorList>
    </citation>
    <scope>NUCLEOTIDE SEQUENCE [LARGE SCALE GENOMIC DNA]</scope>
    <source>
        <strain evidence="3">CBS 10118</strain>
    </source>
</reference>
<dbReference type="OrthoDB" id="185373at2759"/>
<dbReference type="GeneID" id="30210212"/>
<feature type="region of interest" description="Disordered" evidence="2">
    <location>
        <begin position="532"/>
        <end position="554"/>
    </location>
</feature>
<name>A0A1B9G015_9TREE</name>
<evidence type="ECO:0000313" key="4">
    <source>
        <dbReference type="EMBL" id="WVW84886.1"/>
    </source>
</evidence>
<dbReference type="NCBIfam" id="TIGR00756">
    <property type="entry name" value="PPR"/>
    <property type="match status" value="1"/>
</dbReference>
<dbReference type="KEGG" id="kbi:30210212"/>
<organism evidence="3">
    <name type="scientific">Kwoniella bestiolae CBS 10118</name>
    <dbReference type="NCBI Taxonomy" id="1296100"/>
    <lineage>
        <taxon>Eukaryota</taxon>
        <taxon>Fungi</taxon>
        <taxon>Dikarya</taxon>
        <taxon>Basidiomycota</taxon>
        <taxon>Agaricomycotina</taxon>
        <taxon>Tremellomycetes</taxon>
        <taxon>Tremellales</taxon>
        <taxon>Cryptococcaceae</taxon>
        <taxon>Kwoniella</taxon>
    </lineage>
</organism>
<protein>
    <submittedName>
        <fullName evidence="3">Uncharacterized protein</fullName>
    </submittedName>
</protein>
<sequence>MPSVIAYVEEEQVFMDHILELLQKLLVHLGQHQMFALLPAVVQLFLNRMEVELDVTVQPNIGDLQAKYKGFIQYLRFFATLGPSKSTQPLPLPVRDQVARIVAHLLKTLSEIPSSSDVTQQPQLSAAMFKCLFRRRMLTPELRKMLVGHAFDRKIDLTRFQWQQCTLSAMEERNDRAAKRYRVRWKLAIDREEAEAEAGQANAKAEDDEVEEVEIDAEELLEQAGIVNEEPLKSTIEMSTPTTSITERDKQISRIISEMVISQYSNSMEKILSLMKPYLTPSELDARMEKSTGPGLKNSMRGVNFRPTRYDVYSLLRYAWSILLDRCSKDKTVTSEALIEMAETLPGDAVVGHTLTPIMHGLVKRGEPLKAWEIWRDLIEREKSAPSIAKGLFVDRITLAVATEACRSAIDIDTAIMLVDTWGKKPTSRIKVKRKEKWAGSIRLDAQNINILLDLCRLDGKPSLAFRLWSAALPRYGVYLDDISMNLLLDIARYSDNELENEVMLSKQEENELFRKRLRAIAQEFRFRRKKESTDDDVEEDGGSNGNSRVYDDDAWANSPTSILLDNPNNAWRYRGDKGGLEAPWKKARRIFRQVILGNWPHLREVESPLEVAHQGAFSSIVSFFTDTDQSTFPPDPNSKAEDKEIHLPSPNARFTHIIPTSNTFRSYIALLGYYNRHSEIPIVLAWMKRLGITPTFSTMCLALLHICEAEGPRRWVKGFGENGGRALVRDEEIMRRWLQDWLEGAAKGRKVIVPTEKDVADSRRWLAERRQRLTA</sequence>
<gene>
    <name evidence="3" type="ORF">I302_05813</name>
    <name evidence="4" type="ORF">I302_106921</name>
</gene>
<dbReference type="AlphaFoldDB" id="A0A1B9G015"/>
<dbReference type="InterPro" id="IPR011990">
    <property type="entry name" value="TPR-like_helical_dom_sf"/>
</dbReference>
<dbReference type="EMBL" id="KI894022">
    <property type="protein sequence ID" value="OCF24353.1"/>
    <property type="molecule type" value="Genomic_DNA"/>
</dbReference>
<evidence type="ECO:0000313" key="5">
    <source>
        <dbReference type="Proteomes" id="UP000092730"/>
    </source>
</evidence>
<keyword evidence="5" id="KW-1185">Reference proteome</keyword>
<dbReference type="InterPro" id="IPR002885">
    <property type="entry name" value="PPR_rpt"/>
</dbReference>
<evidence type="ECO:0000256" key="1">
    <source>
        <dbReference type="SAM" id="Coils"/>
    </source>
</evidence>
<proteinExistence type="predicted"/>
<reference evidence="4" key="4">
    <citation type="submission" date="2024-02" db="EMBL/GenBank/DDBJ databases">
        <title>Comparative genomics of Cryptococcus and Kwoniella reveals pathogenesis evolution and contrasting modes of karyotype evolution via chromosome fusion or intercentromeric recombination.</title>
        <authorList>
            <person name="Coelho M.A."/>
            <person name="David-Palma M."/>
            <person name="Shea T."/>
            <person name="Bowers K."/>
            <person name="McGinley-Smith S."/>
            <person name="Mohammad A.W."/>
            <person name="Gnirke A."/>
            <person name="Yurkov A.M."/>
            <person name="Nowrousian M."/>
            <person name="Sun S."/>
            <person name="Cuomo C.A."/>
            <person name="Heitman J."/>
        </authorList>
    </citation>
    <scope>NUCLEOTIDE SEQUENCE</scope>
    <source>
        <strain evidence="4">CBS 10118</strain>
    </source>
</reference>
<dbReference type="Proteomes" id="UP000092730">
    <property type="component" value="Chromosome 5"/>
</dbReference>
<evidence type="ECO:0000313" key="3">
    <source>
        <dbReference type="EMBL" id="OCF24353.1"/>
    </source>
</evidence>
<dbReference type="VEuPathDB" id="FungiDB:I302_05813"/>
<dbReference type="Gene3D" id="1.25.40.10">
    <property type="entry name" value="Tetratricopeptide repeat domain"/>
    <property type="match status" value="1"/>
</dbReference>
<accession>A0A1B9G015</accession>
<reference evidence="4" key="2">
    <citation type="submission" date="2013-07" db="EMBL/GenBank/DDBJ databases">
        <authorList>
            <consortium name="The Broad Institute Genome Sequencing Platform"/>
            <person name="Cuomo C."/>
            <person name="Litvintseva A."/>
            <person name="Chen Y."/>
            <person name="Heitman J."/>
            <person name="Sun S."/>
            <person name="Springer D."/>
            <person name="Dromer F."/>
            <person name="Young S.K."/>
            <person name="Zeng Q."/>
            <person name="Gargeya S."/>
            <person name="Fitzgerald M."/>
            <person name="Abouelleil A."/>
            <person name="Alvarado L."/>
            <person name="Berlin A.M."/>
            <person name="Chapman S.B."/>
            <person name="Dewar J."/>
            <person name="Goldberg J."/>
            <person name="Griggs A."/>
            <person name="Gujja S."/>
            <person name="Hansen M."/>
            <person name="Howarth C."/>
            <person name="Imamovic A."/>
            <person name="Larimer J."/>
            <person name="McCowan C."/>
            <person name="Murphy C."/>
            <person name="Pearson M."/>
            <person name="Priest M."/>
            <person name="Roberts A."/>
            <person name="Saif S."/>
            <person name="Shea T."/>
            <person name="Sykes S."/>
            <person name="Wortman J."/>
            <person name="Nusbaum C."/>
            <person name="Birren B."/>
        </authorList>
    </citation>
    <scope>NUCLEOTIDE SEQUENCE</scope>
    <source>
        <strain evidence="4">CBS 10118</strain>
    </source>
</reference>
<dbReference type="RefSeq" id="XP_019045423.1">
    <property type="nucleotide sequence ID" value="XM_019192426.1"/>
</dbReference>
<feature type="coiled-coil region" evidence="1">
    <location>
        <begin position="189"/>
        <end position="230"/>
    </location>
</feature>
<keyword evidence="1" id="KW-0175">Coiled coil</keyword>
<dbReference type="EMBL" id="CP144545">
    <property type="protein sequence ID" value="WVW84886.1"/>
    <property type="molecule type" value="Genomic_DNA"/>
</dbReference>